<gene>
    <name evidence="10" type="primary">cas1</name>
    <name evidence="11" type="ORF">CP985_06565</name>
</gene>
<evidence type="ECO:0000256" key="10">
    <source>
        <dbReference type="HAMAP-Rule" id="MF_01470"/>
    </source>
</evidence>
<evidence type="ECO:0000256" key="2">
    <source>
        <dbReference type="ARBA" id="ARBA00022723"/>
    </source>
</evidence>
<comment type="function">
    <text evidence="10">CRISPR (clustered regularly interspaced short palindromic repeat), is an adaptive immune system that provides protection against mobile genetic elements (viruses, transposable elements and conjugative plasmids). CRISPR clusters contain spacers, sequences complementary to antecedent mobile elements, and target invading nucleic acids. CRISPR clusters are transcribed and processed into CRISPR RNA (crRNA). Acts as a dsDNA endonuclease. Involved in the integration of spacer DNA into the CRISPR cassette.</text>
</comment>
<keyword evidence="4 10" id="KW-0378">Hydrolase</keyword>
<dbReference type="PANTHER" id="PTHR34353:SF2">
    <property type="entry name" value="CRISPR-ASSOCIATED ENDONUCLEASE CAS1 1"/>
    <property type="match status" value="1"/>
</dbReference>
<dbReference type="Gene3D" id="1.20.120.920">
    <property type="entry name" value="CRISPR-associated endonuclease Cas1, C-terminal domain"/>
    <property type="match status" value="1"/>
</dbReference>
<keyword evidence="2 10" id="KW-0479">Metal-binding</keyword>
<keyword evidence="7 10" id="KW-0238">DNA-binding</keyword>
<comment type="similarity">
    <text evidence="10">Belongs to the CRISPR-associated endonuclease Cas1 family.</text>
</comment>
<dbReference type="Proteomes" id="UP000290092">
    <property type="component" value="Unassembled WGS sequence"/>
</dbReference>
<dbReference type="GO" id="GO:0046872">
    <property type="term" value="F:metal ion binding"/>
    <property type="evidence" value="ECO:0007669"/>
    <property type="project" value="UniProtKB-UniRule"/>
</dbReference>
<evidence type="ECO:0000256" key="7">
    <source>
        <dbReference type="ARBA" id="ARBA00023125"/>
    </source>
</evidence>
<keyword evidence="1 10" id="KW-0540">Nuclease</keyword>
<evidence type="ECO:0000256" key="1">
    <source>
        <dbReference type="ARBA" id="ARBA00022722"/>
    </source>
</evidence>
<name>A0AAX2AGW0_9BACT</name>
<accession>A0AAX2AGW0</accession>
<evidence type="ECO:0000256" key="4">
    <source>
        <dbReference type="ARBA" id="ARBA00022801"/>
    </source>
</evidence>
<dbReference type="InterPro" id="IPR042206">
    <property type="entry name" value="CRISPR-assoc_Cas1_C"/>
</dbReference>
<dbReference type="HAMAP" id="MF_01470">
    <property type="entry name" value="Cas1"/>
    <property type="match status" value="1"/>
</dbReference>
<comment type="cofactor">
    <cofactor evidence="10">
        <name>Mg(2+)</name>
        <dbReference type="ChEBI" id="CHEBI:18420"/>
    </cofactor>
    <cofactor evidence="10">
        <name>Mn(2+)</name>
        <dbReference type="ChEBI" id="CHEBI:29035"/>
    </cofactor>
</comment>
<protein>
    <recommendedName>
        <fullName evidence="10">CRISPR-associated endonuclease Cas1</fullName>
        <ecNumber evidence="10">3.1.-.-</ecNumber>
    </recommendedName>
</protein>
<dbReference type="GO" id="GO:0043571">
    <property type="term" value="P:maintenance of CRISPR repeat elements"/>
    <property type="evidence" value="ECO:0007669"/>
    <property type="project" value="UniProtKB-UniRule"/>
</dbReference>
<keyword evidence="6 10" id="KW-0051">Antiviral defense</keyword>
<keyword evidence="8 10" id="KW-0464">Manganese</keyword>
<dbReference type="AlphaFoldDB" id="A0AAX2AGW0"/>
<keyword evidence="12" id="KW-1185">Reference proteome</keyword>
<reference evidence="11 12" key="1">
    <citation type="submission" date="2017-09" db="EMBL/GenBank/DDBJ databases">
        <title>Genomics of the genus Arcobacter.</title>
        <authorList>
            <person name="Perez-Cataluna A."/>
            <person name="Figueras M.J."/>
            <person name="Salas-Masso N."/>
        </authorList>
    </citation>
    <scope>NUCLEOTIDE SEQUENCE [LARGE SCALE GENOMIC DNA]</scope>
    <source>
        <strain evidence="11 12">CECT 7386</strain>
    </source>
</reference>
<feature type="binding site" evidence="10">
    <location>
        <position position="226"/>
    </location>
    <ligand>
        <name>Mn(2+)</name>
        <dbReference type="ChEBI" id="CHEBI:29035"/>
    </ligand>
</feature>
<dbReference type="KEGG" id="amyt:AMYT_1818"/>
<evidence type="ECO:0000256" key="9">
    <source>
        <dbReference type="ARBA" id="ARBA00038592"/>
    </source>
</evidence>
<evidence type="ECO:0000256" key="6">
    <source>
        <dbReference type="ARBA" id="ARBA00023118"/>
    </source>
</evidence>
<evidence type="ECO:0000313" key="11">
    <source>
        <dbReference type="EMBL" id="RXK15835.1"/>
    </source>
</evidence>
<comment type="caution">
    <text evidence="11">The sequence shown here is derived from an EMBL/GenBank/DDBJ whole genome shotgun (WGS) entry which is preliminary data.</text>
</comment>
<dbReference type="InterPro" id="IPR050646">
    <property type="entry name" value="Cas1"/>
</dbReference>
<evidence type="ECO:0000256" key="8">
    <source>
        <dbReference type="ARBA" id="ARBA00023211"/>
    </source>
</evidence>
<dbReference type="GO" id="GO:0051607">
    <property type="term" value="P:defense response to virus"/>
    <property type="evidence" value="ECO:0007669"/>
    <property type="project" value="UniProtKB-UniRule"/>
</dbReference>
<dbReference type="NCBIfam" id="TIGR03639">
    <property type="entry name" value="cas1_NMENI"/>
    <property type="match status" value="1"/>
</dbReference>
<dbReference type="NCBIfam" id="TIGR00287">
    <property type="entry name" value="cas1"/>
    <property type="match status" value="1"/>
</dbReference>
<sequence>MGWKVVHLTKTCKIKVKDENLLLCFKEESNLEENIKVSINDIDFILFDSTKFSITGKAIELLNKKGVATLFIDEEFHPSSILIPYHTHTLLTEMANIQISITQEFKAKAWQNIIKSKISNQSITLKYWNKKEFNELESLSKKVQLFDSNNDEAQSARIYWKSLFENKTFRREQGSEDIINSMLNYSYAILRATMARSLSVSGFLPVFGIWHQNRYNAFNLVDDLIEPFRAFCDLHIKILLNTKYSQSLYLNIPIKRDLVKLLTLECVKINGGISTLSKAIEIFVKNYKRAVLKDDISLIVFPSINEDLFKNECF</sequence>
<dbReference type="InterPro" id="IPR019855">
    <property type="entry name" value="CRISPR-assoc_Cas1_NMENI"/>
</dbReference>
<dbReference type="GO" id="GO:0003677">
    <property type="term" value="F:DNA binding"/>
    <property type="evidence" value="ECO:0007669"/>
    <property type="project" value="UniProtKB-KW"/>
</dbReference>
<feature type="binding site" evidence="10">
    <location>
        <position position="211"/>
    </location>
    <ligand>
        <name>Mn(2+)</name>
        <dbReference type="ChEBI" id="CHEBI:29035"/>
    </ligand>
</feature>
<dbReference type="Pfam" id="PF01867">
    <property type="entry name" value="Cas_Cas1"/>
    <property type="match status" value="1"/>
</dbReference>
<dbReference type="GO" id="GO:0004520">
    <property type="term" value="F:DNA endonuclease activity"/>
    <property type="evidence" value="ECO:0007669"/>
    <property type="project" value="InterPro"/>
</dbReference>
<dbReference type="EC" id="3.1.-.-" evidence="10"/>
<comment type="subunit">
    <text evidence="9 10">Homodimer, forms a heterotetramer with a Cas2 homodimer.</text>
</comment>
<dbReference type="RefSeq" id="WP_114842231.1">
    <property type="nucleotide sequence ID" value="NZ_CP031219.1"/>
</dbReference>
<feature type="binding site" evidence="10">
    <location>
        <position position="152"/>
    </location>
    <ligand>
        <name>Mn(2+)</name>
        <dbReference type="ChEBI" id="CHEBI:29035"/>
    </ligand>
</feature>
<dbReference type="PANTHER" id="PTHR34353">
    <property type="entry name" value="CRISPR-ASSOCIATED ENDONUCLEASE CAS1 1"/>
    <property type="match status" value="1"/>
</dbReference>
<dbReference type="InterPro" id="IPR002729">
    <property type="entry name" value="CRISPR-assoc_Cas1"/>
</dbReference>
<keyword evidence="3 10" id="KW-0255">Endonuclease</keyword>
<dbReference type="EMBL" id="NXID01000020">
    <property type="protein sequence ID" value="RXK15835.1"/>
    <property type="molecule type" value="Genomic_DNA"/>
</dbReference>
<keyword evidence="5 10" id="KW-0460">Magnesium</keyword>
<evidence type="ECO:0000256" key="5">
    <source>
        <dbReference type="ARBA" id="ARBA00022842"/>
    </source>
</evidence>
<proteinExistence type="inferred from homology"/>
<organism evidence="11 12">
    <name type="scientific">Malaciobacter mytili LMG 24559</name>
    <dbReference type="NCBI Taxonomy" id="1032238"/>
    <lineage>
        <taxon>Bacteria</taxon>
        <taxon>Pseudomonadati</taxon>
        <taxon>Campylobacterota</taxon>
        <taxon>Epsilonproteobacteria</taxon>
        <taxon>Campylobacterales</taxon>
        <taxon>Arcobacteraceae</taxon>
        <taxon>Malaciobacter</taxon>
    </lineage>
</organism>
<evidence type="ECO:0000256" key="3">
    <source>
        <dbReference type="ARBA" id="ARBA00022759"/>
    </source>
</evidence>
<dbReference type="GO" id="GO:0016787">
    <property type="term" value="F:hydrolase activity"/>
    <property type="evidence" value="ECO:0007669"/>
    <property type="project" value="UniProtKB-KW"/>
</dbReference>
<evidence type="ECO:0000313" key="12">
    <source>
        <dbReference type="Proteomes" id="UP000290092"/>
    </source>
</evidence>